<dbReference type="Pfam" id="PF19266">
    <property type="entry name" value="CIS_tube"/>
    <property type="match status" value="1"/>
</dbReference>
<name>A0A1H2U8E4_9PSEU</name>
<dbReference type="InterPro" id="IPR045361">
    <property type="entry name" value="CIS_tube_prot_N"/>
</dbReference>
<dbReference type="OrthoDB" id="9815939at2"/>
<gene>
    <name evidence="2" type="ORF">SAMN05421504_101816</name>
</gene>
<proteinExistence type="predicted"/>
<dbReference type="Pfam" id="PF01476">
    <property type="entry name" value="LysM"/>
    <property type="match status" value="1"/>
</dbReference>
<dbReference type="RefSeq" id="WP_091286686.1">
    <property type="nucleotide sequence ID" value="NZ_FNON01000001.1"/>
</dbReference>
<dbReference type="SMART" id="SM00257">
    <property type="entry name" value="LysM"/>
    <property type="match status" value="1"/>
</dbReference>
<dbReference type="AlphaFoldDB" id="A0A1H2U8E4"/>
<evidence type="ECO:0000313" key="2">
    <source>
        <dbReference type="EMBL" id="SDW52421.1"/>
    </source>
</evidence>
<accession>A0A1H2U8E4</accession>
<evidence type="ECO:0000313" key="3">
    <source>
        <dbReference type="Proteomes" id="UP000199515"/>
    </source>
</evidence>
<evidence type="ECO:0000259" key="1">
    <source>
        <dbReference type="PROSITE" id="PS51782"/>
    </source>
</evidence>
<keyword evidence="3" id="KW-1185">Reference proteome</keyword>
<dbReference type="Gene3D" id="3.10.350.10">
    <property type="entry name" value="LysM domain"/>
    <property type="match status" value="1"/>
</dbReference>
<dbReference type="Proteomes" id="UP000199515">
    <property type="component" value="Unassembled WGS sequence"/>
</dbReference>
<dbReference type="InterPro" id="IPR018392">
    <property type="entry name" value="LysM"/>
</dbReference>
<dbReference type="STRING" id="589385.SAMN05421504_101816"/>
<sequence>MLPKNTPAMPVGNELAKALLIDTTTGVGHSVMYNPEELKLDQGNVFAEVGIPGLDAPPVQYVRGKPRVLTMELFFDTYEIPADVREHTEPIVRLLDKRQQTHAPPVLLFLFGRMQFRCVLVEAGQRFTLFVRDGTPVRSTMTVRLQEYVEARIEIKQGVFFGSPTVSAVVNAVGDAVVSGPSTVHVTVAGDTLSGLAAAYLGDAGRWRQIAEANQVEDPTHLPPGRSLVIPGGRP</sequence>
<dbReference type="CDD" id="cd00118">
    <property type="entry name" value="LysM"/>
    <property type="match status" value="1"/>
</dbReference>
<reference evidence="2 3" key="1">
    <citation type="submission" date="2016-10" db="EMBL/GenBank/DDBJ databases">
        <authorList>
            <person name="de Groot N.N."/>
        </authorList>
    </citation>
    <scope>NUCLEOTIDE SEQUENCE [LARGE SCALE GENOMIC DNA]</scope>
    <source>
        <strain evidence="2 3">CPCC 202699</strain>
    </source>
</reference>
<dbReference type="PROSITE" id="PS51782">
    <property type="entry name" value="LYSM"/>
    <property type="match status" value="1"/>
</dbReference>
<protein>
    <submittedName>
        <fullName evidence="2">LysM domain-containing protein</fullName>
    </submittedName>
</protein>
<dbReference type="InterPro" id="IPR036779">
    <property type="entry name" value="LysM_dom_sf"/>
</dbReference>
<feature type="domain" description="LysM" evidence="1">
    <location>
        <begin position="183"/>
        <end position="230"/>
    </location>
</feature>
<dbReference type="EMBL" id="FNON01000001">
    <property type="protein sequence ID" value="SDW52421.1"/>
    <property type="molecule type" value="Genomic_DNA"/>
</dbReference>
<organism evidence="2 3">
    <name type="scientific">Amycolatopsis xylanica</name>
    <dbReference type="NCBI Taxonomy" id="589385"/>
    <lineage>
        <taxon>Bacteria</taxon>
        <taxon>Bacillati</taxon>
        <taxon>Actinomycetota</taxon>
        <taxon>Actinomycetes</taxon>
        <taxon>Pseudonocardiales</taxon>
        <taxon>Pseudonocardiaceae</taxon>
        <taxon>Amycolatopsis</taxon>
    </lineage>
</organism>